<feature type="region of interest" description="Disordered" evidence="2">
    <location>
        <begin position="137"/>
        <end position="156"/>
    </location>
</feature>
<dbReference type="Ensembl" id="ENSSSCT00040093862.1">
    <property type="protein sequence ID" value="ENSSSCP00040041446.1"/>
    <property type="gene ID" value="ENSSSCG00040068609.1"/>
</dbReference>
<evidence type="ECO:0000256" key="1">
    <source>
        <dbReference type="ARBA" id="ARBA00005964"/>
    </source>
</evidence>
<dbReference type="Ensembl" id="ENSSSCT00065027404.1">
    <property type="protein sequence ID" value="ENSSSCP00065011255.1"/>
    <property type="gene ID" value="ENSSSCG00065020578.1"/>
</dbReference>
<dbReference type="Proteomes" id="UP000694722">
    <property type="component" value="Unplaced"/>
</dbReference>
<dbReference type="AlphaFoldDB" id="A0A8D1XXB3"/>
<dbReference type="InterPro" id="IPR029058">
    <property type="entry name" value="AB_hydrolase_fold"/>
</dbReference>
<dbReference type="Proteomes" id="UP000694723">
    <property type="component" value="Unplaced"/>
</dbReference>
<dbReference type="Gene3D" id="3.40.50.1820">
    <property type="entry name" value="alpha/beta hydrolase"/>
    <property type="match status" value="1"/>
</dbReference>
<dbReference type="Proteomes" id="UP000694724">
    <property type="component" value="Unplaced"/>
</dbReference>
<evidence type="ECO:0000259" key="3">
    <source>
        <dbReference type="Pfam" id="PF00135"/>
    </source>
</evidence>
<dbReference type="Ensembl" id="ENSSSCT00030058024.1">
    <property type="protein sequence ID" value="ENSSSCP00030026437.1"/>
    <property type="gene ID" value="ENSSSCG00030041726.1"/>
</dbReference>
<sequence length="174" mass="20099">MPATDPSYLSADAGAPVYFYEFQHRPQCLKDRKPAFVKADHTDEIRFVFGGAFLKGDIVMFEGATEEEKWLSRKMMRYWANFARSGDPNGEGLPLWPAYGQTEEYLQLNLNLSVGQRLKELELEFWTDTIPLQWKPDVLQGQEPRSQTPGNKIRSKTPRRKDILLMGLRLIHLP</sequence>
<dbReference type="PANTHER" id="PTHR11559">
    <property type="entry name" value="CARBOXYLESTERASE"/>
    <property type="match status" value="1"/>
</dbReference>
<evidence type="ECO:0000313" key="4">
    <source>
        <dbReference type="Ensembl" id="ENSSSCP00065011255.1"/>
    </source>
</evidence>
<proteinExistence type="inferred from homology"/>
<evidence type="ECO:0000256" key="2">
    <source>
        <dbReference type="SAM" id="MobiDB-lite"/>
    </source>
</evidence>
<dbReference type="Ensembl" id="ENSSSCT00050099199.1">
    <property type="protein sequence ID" value="ENSSSCP00050042910.1"/>
    <property type="gene ID" value="ENSSSCG00050072648.1"/>
</dbReference>
<dbReference type="Proteomes" id="UP000694725">
    <property type="component" value="Unplaced"/>
</dbReference>
<dbReference type="Proteomes" id="UP000694571">
    <property type="component" value="Unplaced"/>
</dbReference>
<dbReference type="Proteomes" id="UP000694728">
    <property type="component" value="Unplaced"/>
</dbReference>
<dbReference type="SUPFAM" id="SSF53474">
    <property type="entry name" value="alpha/beta-Hydrolases"/>
    <property type="match status" value="1"/>
</dbReference>
<name>A0A8D1XXB3_PIG</name>
<dbReference type="Ensembl" id="ENSSSCT00055057318.1">
    <property type="protein sequence ID" value="ENSSSCP00055045855.1"/>
    <property type="gene ID" value="ENSSSCG00055028886.1"/>
</dbReference>
<organism evidence="4 5">
    <name type="scientific">Sus scrofa</name>
    <name type="common">Pig</name>
    <dbReference type="NCBI Taxonomy" id="9823"/>
    <lineage>
        <taxon>Eukaryota</taxon>
        <taxon>Metazoa</taxon>
        <taxon>Chordata</taxon>
        <taxon>Craniata</taxon>
        <taxon>Vertebrata</taxon>
        <taxon>Euteleostomi</taxon>
        <taxon>Mammalia</taxon>
        <taxon>Eutheria</taxon>
        <taxon>Laurasiatheria</taxon>
        <taxon>Artiodactyla</taxon>
        <taxon>Suina</taxon>
        <taxon>Suidae</taxon>
        <taxon>Sus</taxon>
    </lineage>
</organism>
<protein>
    <recommendedName>
        <fullName evidence="3">Carboxylesterase type B domain-containing protein</fullName>
    </recommendedName>
</protein>
<evidence type="ECO:0000313" key="5">
    <source>
        <dbReference type="Proteomes" id="UP000694725"/>
    </source>
</evidence>
<dbReference type="Ensembl" id="ENSSSCT00045051850.1">
    <property type="protein sequence ID" value="ENSSSCP00045036084.1"/>
    <property type="gene ID" value="ENSSSCG00045030409.1"/>
</dbReference>
<dbReference type="Ensembl" id="ENSSSCT00060094892.1">
    <property type="protein sequence ID" value="ENSSSCP00060041040.1"/>
    <property type="gene ID" value="ENSSSCG00060069519.1"/>
</dbReference>
<feature type="domain" description="Carboxylesterase type B" evidence="3">
    <location>
        <begin position="9"/>
        <end position="126"/>
    </location>
</feature>
<comment type="similarity">
    <text evidence="1">Belongs to the type-B carboxylesterase/lipase family.</text>
</comment>
<accession>A0A8D1XXB3</accession>
<reference evidence="4" key="1">
    <citation type="submission" date="2025-05" db="UniProtKB">
        <authorList>
            <consortium name="Ensembl"/>
        </authorList>
    </citation>
    <scope>IDENTIFICATION</scope>
</reference>
<dbReference type="Proteomes" id="UP000694570">
    <property type="component" value="Unplaced"/>
</dbReference>
<dbReference type="InterPro" id="IPR002018">
    <property type="entry name" value="CarbesteraseB"/>
</dbReference>
<dbReference type="Pfam" id="PF00135">
    <property type="entry name" value="COesterase"/>
    <property type="match status" value="1"/>
</dbReference>
<dbReference type="InterPro" id="IPR050309">
    <property type="entry name" value="Type-B_Carboxylest/Lipase"/>
</dbReference>